<dbReference type="PROSITE" id="PS51644">
    <property type="entry name" value="HTH_OST"/>
    <property type="match status" value="1"/>
</dbReference>
<dbReference type="Pfam" id="PF12872">
    <property type="entry name" value="OST-HTH"/>
    <property type="match status" value="1"/>
</dbReference>
<evidence type="ECO:0000313" key="2">
    <source>
        <dbReference type="EMBL" id="KAK7116271.1"/>
    </source>
</evidence>
<dbReference type="Proteomes" id="UP001374579">
    <property type="component" value="Unassembled WGS sequence"/>
</dbReference>
<reference evidence="2 3" key="1">
    <citation type="submission" date="2024-02" db="EMBL/GenBank/DDBJ databases">
        <title>Chromosome-scale genome assembly of the rough periwinkle Littorina saxatilis.</title>
        <authorList>
            <person name="De Jode A."/>
            <person name="Faria R."/>
            <person name="Formenti G."/>
            <person name="Sims Y."/>
            <person name="Smith T.P."/>
            <person name="Tracey A."/>
            <person name="Wood J.M.D."/>
            <person name="Zagrodzka Z.B."/>
            <person name="Johannesson K."/>
            <person name="Butlin R.K."/>
            <person name="Leder E.H."/>
        </authorList>
    </citation>
    <scope>NUCLEOTIDE SEQUENCE [LARGE SCALE GENOMIC DNA]</scope>
    <source>
        <strain evidence="2">Snail1</strain>
        <tissue evidence="2">Muscle</tissue>
    </source>
</reference>
<accession>A0AAN9C2L8</accession>
<dbReference type="AlphaFoldDB" id="A0AAN9C2L8"/>
<name>A0AAN9C2L8_9CAEN</name>
<proteinExistence type="predicted"/>
<dbReference type="Gene3D" id="3.30.420.610">
    <property type="entry name" value="LOTUS domain-like"/>
    <property type="match status" value="1"/>
</dbReference>
<dbReference type="EMBL" id="JBAMIC010000001">
    <property type="protein sequence ID" value="KAK7116271.1"/>
    <property type="molecule type" value="Genomic_DNA"/>
</dbReference>
<evidence type="ECO:0000313" key="3">
    <source>
        <dbReference type="Proteomes" id="UP001374579"/>
    </source>
</evidence>
<protein>
    <recommendedName>
        <fullName evidence="1">HTH OST-type domain-containing protein</fullName>
    </recommendedName>
</protein>
<evidence type="ECO:0000259" key="1">
    <source>
        <dbReference type="PROSITE" id="PS51644"/>
    </source>
</evidence>
<sequence>MEIPENIRIKILTVLLSIGQNRGVTLDCFDRLYQEAMQEPVRYQALGYSSLLEFFRAVPDVGLEYDEEDEAWKVYGTPRPTRITLTEQRRQTLMMDAQHDTQPRTVTLQRRLRKDSFGVDAVSVCSTEPDPDHVPIDVDKLVLVPDDRGQYSICFPRSKRPSDWNVNLFSLIIVLEWCDW</sequence>
<organism evidence="2 3">
    <name type="scientific">Littorina saxatilis</name>
    <dbReference type="NCBI Taxonomy" id="31220"/>
    <lineage>
        <taxon>Eukaryota</taxon>
        <taxon>Metazoa</taxon>
        <taxon>Spiralia</taxon>
        <taxon>Lophotrochozoa</taxon>
        <taxon>Mollusca</taxon>
        <taxon>Gastropoda</taxon>
        <taxon>Caenogastropoda</taxon>
        <taxon>Littorinimorpha</taxon>
        <taxon>Littorinoidea</taxon>
        <taxon>Littorinidae</taxon>
        <taxon>Littorina</taxon>
    </lineage>
</organism>
<keyword evidence="3" id="KW-1185">Reference proteome</keyword>
<feature type="domain" description="HTH OST-type" evidence="1">
    <location>
        <begin position="3"/>
        <end position="78"/>
    </location>
</feature>
<comment type="caution">
    <text evidence="2">The sequence shown here is derived from an EMBL/GenBank/DDBJ whole genome shotgun (WGS) entry which is preliminary data.</text>
</comment>
<dbReference type="InterPro" id="IPR025605">
    <property type="entry name" value="OST-HTH/LOTUS_dom"/>
</dbReference>
<gene>
    <name evidence="2" type="ORF">V1264_001983</name>
</gene>
<dbReference type="InterPro" id="IPR041966">
    <property type="entry name" value="LOTUS-like"/>
</dbReference>